<name>A0ABV7U157_9RHOB</name>
<evidence type="ECO:0000256" key="1">
    <source>
        <dbReference type="SAM" id="Phobius"/>
    </source>
</evidence>
<keyword evidence="2" id="KW-0732">Signal</keyword>
<feature type="chain" id="PRO_5045337376" evidence="2">
    <location>
        <begin position="20"/>
        <end position="200"/>
    </location>
</feature>
<organism evidence="3 4">
    <name type="scientific">Paracoccus angustae</name>
    <dbReference type="NCBI Taxonomy" id="1671480"/>
    <lineage>
        <taxon>Bacteria</taxon>
        <taxon>Pseudomonadati</taxon>
        <taxon>Pseudomonadota</taxon>
        <taxon>Alphaproteobacteria</taxon>
        <taxon>Rhodobacterales</taxon>
        <taxon>Paracoccaceae</taxon>
        <taxon>Paracoccus</taxon>
    </lineage>
</organism>
<evidence type="ECO:0000256" key="2">
    <source>
        <dbReference type="SAM" id="SignalP"/>
    </source>
</evidence>
<keyword evidence="1" id="KW-1133">Transmembrane helix</keyword>
<comment type="caution">
    <text evidence="3">The sequence shown here is derived from an EMBL/GenBank/DDBJ whole genome shotgun (WGS) entry which is preliminary data.</text>
</comment>
<gene>
    <name evidence="3" type="ORF">ACFOM8_03800</name>
</gene>
<reference evidence="4" key="1">
    <citation type="journal article" date="2019" name="Int. J. Syst. Evol. Microbiol.">
        <title>The Global Catalogue of Microorganisms (GCM) 10K type strain sequencing project: providing services to taxonomists for standard genome sequencing and annotation.</title>
        <authorList>
            <consortium name="The Broad Institute Genomics Platform"/>
            <consortium name="The Broad Institute Genome Sequencing Center for Infectious Disease"/>
            <person name="Wu L."/>
            <person name="Ma J."/>
        </authorList>
    </citation>
    <scope>NUCLEOTIDE SEQUENCE [LARGE SCALE GENOMIC DNA]</scope>
    <source>
        <strain evidence="4">KCTC 42473</strain>
    </source>
</reference>
<sequence>MRAFCLAATISLLSAGASAAATLNEGTFGEFSADWTNPTVVAEGNDSISGTWGWQNDHDILAFTSLRKGAQTVTLSFAPKVSGDTSNNSFSSGGRVLYKFSPLQYSAWEGTDLANFSMEHWNRGQDFTYTLTLGDDFDGALYLMLFNTHTSHGGLTYNIAVPGNAVAETQPAPVPLPAGAALLPAGLAALAFLRRRRKAR</sequence>
<feature type="transmembrane region" description="Helical" evidence="1">
    <location>
        <begin position="174"/>
        <end position="193"/>
    </location>
</feature>
<dbReference type="InterPro" id="IPR022472">
    <property type="entry name" value="VPLPA-CTERM"/>
</dbReference>
<dbReference type="NCBIfam" id="TIGR03370">
    <property type="entry name" value="VPLPA-CTERM"/>
    <property type="match status" value="1"/>
</dbReference>
<dbReference type="RefSeq" id="WP_377759457.1">
    <property type="nucleotide sequence ID" value="NZ_JBHRXY010000002.1"/>
</dbReference>
<accession>A0ABV7U157</accession>
<feature type="signal peptide" evidence="2">
    <location>
        <begin position="1"/>
        <end position="19"/>
    </location>
</feature>
<dbReference type="Proteomes" id="UP001595539">
    <property type="component" value="Unassembled WGS sequence"/>
</dbReference>
<keyword evidence="1" id="KW-0472">Membrane</keyword>
<dbReference type="EMBL" id="JBHRXY010000002">
    <property type="protein sequence ID" value="MFC3628562.1"/>
    <property type="molecule type" value="Genomic_DNA"/>
</dbReference>
<proteinExistence type="predicted"/>
<evidence type="ECO:0000313" key="3">
    <source>
        <dbReference type="EMBL" id="MFC3628562.1"/>
    </source>
</evidence>
<protein>
    <submittedName>
        <fullName evidence="3">VPLPA-CTERM sorting domain-containing protein</fullName>
    </submittedName>
</protein>
<evidence type="ECO:0000313" key="4">
    <source>
        <dbReference type="Proteomes" id="UP001595539"/>
    </source>
</evidence>
<keyword evidence="4" id="KW-1185">Reference proteome</keyword>
<keyword evidence="1" id="KW-0812">Transmembrane</keyword>